<dbReference type="SUPFAM" id="SSF52540">
    <property type="entry name" value="P-loop containing nucleoside triphosphate hydrolases"/>
    <property type="match status" value="2"/>
</dbReference>
<proteinExistence type="predicted"/>
<dbReference type="InterPro" id="IPR001810">
    <property type="entry name" value="F-box_dom"/>
</dbReference>
<dbReference type="InterPro" id="IPR036047">
    <property type="entry name" value="F-box-like_dom_sf"/>
</dbReference>
<dbReference type="GO" id="GO:0004386">
    <property type="term" value="F:helicase activity"/>
    <property type="evidence" value="ECO:0007669"/>
    <property type="project" value="UniProtKB-KW"/>
</dbReference>
<dbReference type="Gene3D" id="1.10.720.30">
    <property type="entry name" value="SAP domain"/>
    <property type="match status" value="1"/>
</dbReference>
<feature type="compositionally biased region" description="Low complexity" evidence="6">
    <location>
        <begin position="129"/>
        <end position="144"/>
    </location>
</feature>
<feature type="domain" description="Helicase ATP-binding" evidence="9">
    <location>
        <begin position="429"/>
        <end position="648"/>
    </location>
</feature>
<dbReference type="Gene3D" id="3.40.50.300">
    <property type="entry name" value="P-loop containing nucleotide triphosphate hydrolases"/>
    <property type="match status" value="1"/>
</dbReference>
<dbReference type="SMART" id="SM00490">
    <property type="entry name" value="HELICc"/>
    <property type="match status" value="1"/>
</dbReference>
<evidence type="ECO:0000256" key="4">
    <source>
        <dbReference type="ARBA" id="ARBA00022840"/>
    </source>
</evidence>
<dbReference type="Pfam" id="PF00271">
    <property type="entry name" value="Helicase_C"/>
    <property type="match status" value="1"/>
</dbReference>
<dbReference type="InterPro" id="IPR014001">
    <property type="entry name" value="Helicase_ATP-bd"/>
</dbReference>
<dbReference type="InterPro" id="IPR036361">
    <property type="entry name" value="SAP_dom_sf"/>
</dbReference>
<evidence type="ECO:0000256" key="2">
    <source>
        <dbReference type="ARBA" id="ARBA00022801"/>
    </source>
</evidence>
<dbReference type="PROSITE" id="PS51192">
    <property type="entry name" value="HELICASE_ATP_BIND_1"/>
    <property type="match status" value="1"/>
</dbReference>
<dbReference type="EMBL" id="GIBP01000149">
    <property type="protein sequence ID" value="NDV29118.1"/>
    <property type="molecule type" value="Transcribed_RNA"/>
</dbReference>
<accession>A0A6B2KWZ7</accession>
<dbReference type="InterPro" id="IPR003034">
    <property type="entry name" value="SAP_dom"/>
</dbReference>
<dbReference type="PROSITE" id="PS50181">
    <property type="entry name" value="FBOX"/>
    <property type="match status" value="1"/>
</dbReference>
<keyword evidence="5" id="KW-0175">Coiled coil</keyword>
<protein>
    <recommendedName>
        <fullName evidence="12">F-box domain-containing protein</fullName>
    </recommendedName>
</protein>
<evidence type="ECO:0000259" key="9">
    <source>
        <dbReference type="PROSITE" id="PS51192"/>
    </source>
</evidence>
<dbReference type="AlphaFoldDB" id="A0A6B2KWZ7"/>
<evidence type="ECO:0000259" key="10">
    <source>
        <dbReference type="PROSITE" id="PS51194"/>
    </source>
</evidence>
<dbReference type="GO" id="GO:0016787">
    <property type="term" value="F:hydrolase activity"/>
    <property type="evidence" value="ECO:0007669"/>
    <property type="project" value="UniProtKB-KW"/>
</dbReference>
<dbReference type="PANTHER" id="PTHR45626:SF17">
    <property type="entry name" value="HELICASE-LIKE TRANSCRIPTION FACTOR"/>
    <property type="match status" value="1"/>
</dbReference>
<dbReference type="InterPro" id="IPR049730">
    <property type="entry name" value="SNF2/RAD54-like_C"/>
</dbReference>
<dbReference type="GO" id="GO:0005634">
    <property type="term" value="C:nucleus"/>
    <property type="evidence" value="ECO:0007669"/>
    <property type="project" value="TreeGrafter"/>
</dbReference>
<dbReference type="InterPro" id="IPR027417">
    <property type="entry name" value="P-loop_NTPase"/>
</dbReference>
<feature type="region of interest" description="Disordered" evidence="6">
    <location>
        <begin position="129"/>
        <end position="159"/>
    </location>
</feature>
<organism evidence="11">
    <name type="scientific">Arcella intermedia</name>
    <dbReference type="NCBI Taxonomy" id="1963864"/>
    <lineage>
        <taxon>Eukaryota</taxon>
        <taxon>Amoebozoa</taxon>
        <taxon>Tubulinea</taxon>
        <taxon>Elardia</taxon>
        <taxon>Arcellinida</taxon>
        <taxon>Sphaerothecina</taxon>
        <taxon>Arcellidae</taxon>
        <taxon>Arcella</taxon>
    </lineage>
</organism>
<evidence type="ECO:0000256" key="5">
    <source>
        <dbReference type="SAM" id="Coils"/>
    </source>
</evidence>
<dbReference type="InterPro" id="IPR000330">
    <property type="entry name" value="SNF2_N"/>
</dbReference>
<evidence type="ECO:0000259" key="7">
    <source>
        <dbReference type="PROSITE" id="PS50181"/>
    </source>
</evidence>
<evidence type="ECO:0000259" key="8">
    <source>
        <dbReference type="PROSITE" id="PS50800"/>
    </source>
</evidence>
<keyword evidence="4" id="KW-0067">ATP-binding</keyword>
<feature type="region of interest" description="Disordered" evidence="6">
    <location>
        <begin position="1054"/>
        <end position="1201"/>
    </location>
</feature>
<dbReference type="PROSITE" id="PS50800">
    <property type="entry name" value="SAP"/>
    <property type="match status" value="1"/>
</dbReference>
<dbReference type="Pfam" id="PF12937">
    <property type="entry name" value="F-box-like"/>
    <property type="match status" value="1"/>
</dbReference>
<evidence type="ECO:0000256" key="6">
    <source>
        <dbReference type="SAM" id="MobiDB-lite"/>
    </source>
</evidence>
<feature type="compositionally biased region" description="Basic and acidic residues" evidence="6">
    <location>
        <begin position="1094"/>
        <end position="1106"/>
    </location>
</feature>
<keyword evidence="1" id="KW-0547">Nucleotide-binding</keyword>
<evidence type="ECO:0000256" key="1">
    <source>
        <dbReference type="ARBA" id="ARBA00022741"/>
    </source>
</evidence>
<evidence type="ECO:0008006" key="12">
    <source>
        <dbReference type="Google" id="ProtNLM"/>
    </source>
</evidence>
<feature type="compositionally biased region" description="Polar residues" evidence="6">
    <location>
        <begin position="20"/>
        <end position="37"/>
    </location>
</feature>
<dbReference type="GO" id="GO:0006281">
    <property type="term" value="P:DNA repair"/>
    <property type="evidence" value="ECO:0007669"/>
    <property type="project" value="TreeGrafter"/>
</dbReference>
<keyword evidence="3" id="KW-0347">Helicase</keyword>
<dbReference type="SMART" id="SM00487">
    <property type="entry name" value="DEXDc"/>
    <property type="match status" value="1"/>
</dbReference>
<dbReference type="Pfam" id="PF00176">
    <property type="entry name" value="SNF2-rel_dom"/>
    <property type="match status" value="1"/>
</dbReference>
<feature type="region of interest" description="Disordered" evidence="6">
    <location>
        <begin position="1"/>
        <end position="61"/>
    </location>
</feature>
<feature type="domain" description="Helicase C-terminal" evidence="10">
    <location>
        <begin position="905"/>
        <end position="1075"/>
    </location>
</feature>
<dbReference type="Gene3D" id="3.40.50.10810">
    <property type="entry name" value="Tandem AAA-ATPase domain"/>
    <property type="match status" value="1"/>
</dbReference>
<feature type="compositionally biased region" description="Acidic residues" evidence="6">
    <location>
        <begin position="1150"/>
        <end position="1167"/>
    </location>
</feature>
<dbReference type="SMART" id="SM00256">
    <property type="entry name" value="FBOX"/>
    <property type="match status" value="1"/>
</dbReference>
<feature type="compositionally biased region" description="Polar residues" evidence="6">
    <location>
        <begin position="46"/>
        <end position="56"/>
    </location>
</feature>
<evidence type="ECO:0000313" key="11">
    <source>
        <dbReference type="EMBL" id="NDV29118.1"/>
    </source>
</evidence>
<dbReference type="SUPFAM" id="SSF81383">
    <property type="entry name" value="F-box domain"/>
    <property type="match status" value="1"/>
</dbReference>
<dbReference type="PROSITE" id="PS51194">
    <property type="entry name" value="HELICASE_CTER"/>
    <property type="match status" value="1"/>
</dbReference>
<dbReference type="InterPro" id="IPR001650">
    <property type="entry name" value="Helicase_C-like"/>
</dbReference>
<feature type="compositionally biased region" description="Polar residues" evidence="6">
    <location>
        <begin position="1180"/>
        <end position="1191"/>
    </location>
</feature>
<dbReference type="GO" id="GO:0005524">
    <property type="term" value="F:ATP binding"/>
    <property type="evidence" value="ECO:0007669"/>
    <property type="project" value="UniProtKB-KW"/>
</dbReference>
<dbReference type="PANTHER" id="PTHR45626">
    <property type="entry name" value="TRANSCRIPTION TERMINATION FACTOR 2-RELATED"/>
    <property type="match status" value="1"/>
</dbReference>
<keyword evidence="2" id="KW-0378">Hydrolase</keyword>
<dbReference type="CDD" id="cd18793">
    <property type="entry name" value="SF2_C_SNF"/>
    <property type="match status" value="1"/>
</dbReference>
<feature type="domain" description="F-box" evidence="7">
    <location>
        <begin position="168"/>
        <end position="215"/>
    </location>
</feature>
<feature type="domain" description="SAP" evidence="8">
    <location>
        <begin position="848"/>
        <end position="882"/>
    </location>
</feature>
<feature type="compositionally biased region" description="Basic and acidic residues" evidence="6">
    <location>
        <begin position="149"/>
        <end position="159"/>
    </location>
</feature>
<feature type="coiled-coil region" evidence="5">
    <location>
        <begin position="793"/>
        <end position="863"/>
    </location>
</feature>
<name>A0A6B2KWZ7_9EUKA</name>
<dbReference type="InterPro" id="IPR050628">
    <property type="entry name" value="SNF2_RAD54_helicase_TF"/>
</dbReference>
<feature type="compositionally biased region" description="Basic residues" evidence="6">
    <location>
        <begin position="1118"/>
        <end position="1134"/>
    </location>
</feature>
<reference evidence="11" key="1">
    <citation type="journal article" date="2020" name="J. Eukaryot. Microbiol.">
        <title>De novo Sequencing, Assembly and Annotation of the Transcriptome for the Free-Living Testate Amoeba Arcella intermedia.</title>
        <authorList>
            <person name="Ribeiro G.M."/>
            <person name="Porfirio-Sousa A.L."/>
            <person name="Maurer-Alcala X.X."/>
            <person name="Katz L.A."/>
            <person name="Lahr D.J.G."/>
        </authorList>
    </citation>
    <scope>NUCLEOTIDE SEQUENCE</scope>
</reference>
<evidence type="ECO:0000256" key="3">
    <source>
        <dbReference type="ARBA" id="ARBA00022806"/>
    </source>
</evidence>
<feature type="compositionally biased region" description="Basic and acidic residues" evidence="6">
    <location>
        <begin position="1192"/>
        <end position="1201"/>
    </location>
</feature>
<sequence>MNENEVINDHTDPFFGSIPTLGNTSPNSTPNSETIQPKVTDPPVPSSLSKEQTAQKETPPGQITLDMALLLEKNELTLTNTPNITNTNCTNTNNTSSNSTNTNCTTTNNTSTNCTNTISTNAISTNTISTNTTSTNTNTNGNSIMKHSSNPEEIKKSDNESTLCAPSNEKCIYLPEDVLFLIFGGLGRKELIVCRMVSKFWKKVSEDERLSWFQMKEFAVMLSPSPMPMPTLDPRDSFQLVKGRFSIDINLCSNRIAHVAEIVLGYDARLETDFVVDYFTNFKERKLWNITVTPLIKEMRAKVTVDINLHVLQTMVKAKEEFLPTELAFLRQYFNSFLNNLKRCDVEKFKEENIPETKFARKKVPPEVRVKLYNYQQDAMSWMIHVESQINVPLKYCKLLQWKSAHSDIYYDIRDGQTLLHTKEEALALSEPLLLRGGVLADEMGLGKTLEIISLIAANPFPKTDPSVGQFMALKEDDYLFTSNDKYEPTSPPLYRYSRATAIFCPNHLVKQWKEEIEQFSDMRVAKIATIREFRSYTSIELCNYDIVIVSYQFLDNKNYLERFANHNKRNVDPAANHIPLGSYFWHRIVLDEGHDIVTGRKKVSSRWQSVPVTVNFFPSRYRWYVSGTPFPSNDALFGVFKFLMSESRYHLEASKSTNYQHFQYSLEELLCRTVFWRNTKRSIGTEFEVPDYQTELVLIDFHPVETALYEDAQDDQEKRLEVCCNPFLNHERRFWVSDNLQALIEQQNLELLRGRMTRLREEEFKKVQEQYVLLKQEYEDAKVHFYRTGYTRTNLEIQLHKLEEELKEAKRKNDIWEQLEPLNISQQTLNLLKPKNRQFYEIKRMEIEAMNSSQLREQLSKRKLPVHGNTATLQNRLMESIFDFPKTLPSLADLICTRGSKVAHVITYLRRLWKNQPKAKVIIFSKFNWMLYLIGNLLELEAISSVFVVGNVHRRNKAISAFSTDCKVILLGLTSAASGTNLTQATHVLLVDPMMGTAKEIKATESQAIARAHRKGQKKKLTICRFFIKNTIEYSNFLGVYGDSEKAVIRDTATPETWDQPLPGDLVQSEESSREEKKEKGSSSQSSQSDSKSQSESESSSKSESDSESSESESDRKKNKKNKKKQTKPRKQKIQSVQKLAKGQRLYEELDDEESDDEEVDDDDEYVQPTTKHKKVQPTKANTKAKSQSNTKEKPKPNQS</sequence>
<dbReference type="GO" id="GO:0008094">
    <property type="term" value="F:ATP-dependent activity, acting on DNA"/>
    <property type="evidence" value="ECO:0007669"/>
    <property type="project" value="TreeGrafter"/>
</dbReference>
<feature type="compositionally biased region" description="Basic and acidic residues" evidence="6">
    <location>
        <begin position="1072"/>
        <end position="1082"/>
    </location>
</feature>
<dbReference type="InterPro" id="IPR038718">
    <property type="entry name" value="SNF2-like_sf"/>
</dbReference>
<feature type="compositionally biased region" description="Low complexity" evidence="6">
    <location>
        <begin position="1083"/>
        <end position="1093"/>
    </location>
</feature>